<sequence length="759" mass="86635">MTTGMDEAQFNKTLDLINNNINDDDNELWVAIAALVISVVALLASLLQVAQQYYASAAGYSSCDEKAIGKWSEGRQRVLKPYEFRFEVQFEAPVIFLCPPKNERGPVKNADILFIDGSPESLEKTRTALPQAPSKDSSQSSQATEKEIKRAVHTADNELASWVTLLSALQQMEHESREWQQKKYDVDLRPREPPKDNTQINSPEDTKGTLAKVAGKYSLAVALQKKVKSWDTMPSSVKKPYATTTWCHIVEMLALLGIYWVEFDRTNDRYRAEGNGYTVTGSKVSELGIMFTFQVHGRNRFGPNRVVPVDEVKELCFGFVPTIYKSKSDERRLKLPIDESRDLSTLNFATMNEIAETLVLIGCNTNTVRYFSDNKTTTTVSHVFPVAFEIVGMLGQTLHIEKSAFRLLPNPTLFRWDTKNFSLPRLLTAYEYQMRKRFGRKDTNDMKEKPSEFKDARNNVPITSNVTRQISRHIKILQKELFKQASLPTDRRSELSLSLMDALHTALDDTDEILTFRRKENRPVIHREYTTKSKLLRQVSEKTGNVAGEHQETELESDRRETVRFVLRSHIQEVLSGFNPRPGKTTPEATGQKTTTPPSKPKFRFEDIDSAPPEVKQAKLMEVYFRTVRQKVIDESQKSTERRDEELTNPKSAPPAPEEGFALKRAQTGKTIRSPVAPESSGGDSEQDIPLERLPEIDDDDEPIDLLDEDYFYDTTHEDIWCTLVFRMICWLMLHDFHKNDVQLPKSELFGSRLPVYVA</sequence>
<feature type="compositionally biased region" description="Basic and acidic residues" evidence="1">
    <location>
        <begin position="635"/>
        <end position="648"/>
    </location>
</feature>
<evidence type="ECO:0000256" key="1">
    <source>
        <dbReference type="SAM" id="MobiDB-lite"/>
    </source>
</evidence>
<evidence type="ECO:0000313" key="4">
    <source>
        <dbReference type="Proteomes" id="UP000781932"/>
    </source>
</evidence>
<feature type="region of interest" description="Disordered" evidence="1">
    <location>
        <begin position="179"/>
        <end position="206"/>
    </location>
</feature>
<organism evidence="3 4">
    <name type="scientific">Colletotrichum karsti</name>
    <dbReference type="NCBI Taxonomy" id="1095194"/>
    <lineage>
        <taxon>Eukaryota</taxon>
        <taxon>Fungi</taxon>
        <taxon>Dikarya</taxon>
        <taxon>Ascomycota</taxon>
        <taxon>Pezizomycotina</taxon>
        <taxon>Sordariomycetes</taxon>
        <taxon>Hypocreomycetidae</taxon>
        <taxon>Glomerellales</taxon>
        <taxon>Glomerellaceae</taxon>
        <taxon>Colletotrichum</taxon>
        <taxon>Colletotrichum boninense species complex</taxon>
    </lineage>
</organism>
<evidence type="ECO:0000313" key="3">
    <source>
        <dbReference type="EMBL" id="KAF9880528.1"/>
    </source>
</evidence>
<keyword evidence="2" id="KW-0472">Membrane</keyword>
<feature type="region of interest" description="Disordered" evidence="1">
    <location>
        <begin position="124"/>
        <end position="149"/>
    </location>
</feature>
<name>A0A9P6LP07_9PEZI</name>
<keyword evidence="2" id="KW-0812">Transmembrane</keyword>
<dbReference type="GeneID" id="62157363"/>
<feature type="compositionally biased region" description="Basic and acidic residues" evidence="1">
    <location>
        <begin position="179"/>
        <end position="195"/>
    </location>
</feature>
<dbReference type="AlphaFoldDB" id="A0A9P6LP07"/>
<proteinExistence type="predicted"/>
<comment type="caution">
    <text evidence="3">The sequence shown here is derived from an EMBL/GenBank/DDBJ whole genome shotgun (WGS) entry which is preliminary data.</text>
</comment>
<reference evidence="3" key="1">
    <citation type="submission" date="2020-03" db="EMBL/GenBank/DDBJ databases">
        <authorList>
            <person name="He L."/>
        </authorList>
    </citation>
    <scope>NUCLEOTIDE SEQUENCE</scope>
    <source>
        <strain evidence="3">CkLH20</strain>
    </source>
</reference>
<keyword evidence="2" id="KW-1133">Transmembrane helix</keyword>
<evidence type="ECO:0000256" key="2">
    <source>
        <dbReference type="SAM" id="Phobius"/>
    </source>
</evidence>
<dbReference type="RefSeq" id="XP_038749989.1">
    <property type="nucleotide sequence ID" value="XM_038884289.1"/>
</dbReference>
<reference evidence="3" key="2">
    <citation type="submission" date="2020-11" db="EMBL/GenBank/DDBJ databases">
        <title>Whole genome sequencing of Colletotrichum sp.</title>
        <authorList>
            <person name="Li H."/>
        </authorList>
    </citation>
    <scope>NUCLEOTIDE SEQUENCE</scope>
    <source>
        <strain evidence="3">CkLH20</strain>
    </source>
</reference>
<protein>
    <submittedName>
        <fullName evidence="3">Modin</fullName>
    </submittedName>
</protein>
<feature type="transmembrane region" description="Helical" evidence="2">
    <location>
        <begin position="28"/>
        <end position="47"/>
    </location>
</feature>
<dbReference type="Proteomes" id="UP000781932">
    <property type="component" value="Unassembled WGS sequence"/>
</dbReference>
<accession>A0A9P6LP07</accession>
<gene>
    <name evidence="3" type="ORF">CkaCkLH20_01570</name>
</gene>
<feature type="compositionally biased region" description="Polar residues" evidence="1">
    <location>
        <begin position="134"/>
        <end position="143"/>
    </location>
</feature>
<feature type="region of interest" description="Disordered" evidence="1">
    <location>
        <begin position="635"/>
        <end position="700"/>
    </location>
</feature>
<keyword evidence="4" id="KW-1185">Reference proteome</keyword>
<feature type="compositionally biased region" description="Polar residues" evidence="1">
    <location>
        <begin position="587"/>
        <end position="597"/>
    </location>
</feature>
<dbReference type="EMBL" id="JAATWM020000004">
    <property type="protein sequence ID" value="KAF9880528.1"/>
    <property type="molecule type" value="Genomic_DNA"/>
</dbReference>
<dbReference type="OrthoDB" id="5227693at2759"/>
<feature type="region of interest" description="Disordered" evidence="1">
    <location>
        <begin position="574"/>
        <end position="612"/>
    </location>
</feature>